<sequence>MTSVWIRPIVSLIGLLVLAGTPASASDWRSVGEWDSLRSAASSSNRAAGGDFIPAHLRSSTGLYLAMFSAMNAVDGRYQPYFEDLAAAPGADAEMSGHYAAAAFIGLAYPSADMDAVNAAIAAAAEGLDADTVVASEATGAQAAALAFEAANATFRDVMPYRPYTIAGRWVPTTPPAFRNGLGHRPFLYDAPEDLAPPGPPALDSDQWAADFNEVRELGGENSTLRTEAQAYEANFWIAKDWEPLVMQLAERRNWSMLEAVRVYSLVAMATSDAGLTTGWAKDHFQFWRPITAIRNADLDDREDTGIEAGWEPLLETPRHPEYPCAHCSYGSAVSSTLSALVTLEPGETLDVYAFENPDEVQTITNLWEFSQRMSMSRLYGGVHYRTSNDHADEIGRRAGEMAVERYGRPVGE</sequence>
<gene>
    <name evidence="1" type="ORF">V0U79_07985</name>
</gene>
<dbReference type="SUPFAM" id="SSF48317">
    <property type="entry name" value="Acid phosphatase/Vanadium-dependent haloperoxidase"/>
    <property type="match status" value="1"/>
</dbReference>
<keyword evidence="2" id="KW-1185">Reference proteome</keyword>
<organism evidence="1 2">
    <name type="scientific">Hyphobacterium lacteum</name>
    <dbReference type="NCBI Taxonomy" id="3116575"/>
    <lineage>
        <taxon>Bacteria</taxon>
        <taxon>Pseudomonadati</taxon>
        <taxon>Pseudomonadota</taxon>
        <taxon>Alphaproteobacteria</taxon>
        <taxon>Maricaulales</taxon>
        <taxon>Maricaulaceae</taxon>
        <taxon>Hyphobacterium</taxon>
    </lineage>
</organism>
<dbReference type="PANTHER" id="PTHR34599:SF1">
    <property type="entry name" value="PHOSPHATIDIC ACID PHOSPHATASE TYPE 2_HALOPEROXIDASE DOMAIN-CONTAINING PROTEIN"/>
    <property type="match status" value="1"/>
</dbReference>
<keyword evidence="1" id="KW-0575">Peroxidase</keyword>
<dbReference type="CDD" id="cd03398">
    <property type="entry name" value="PAP2_haloperoxidase"/>
    <property type="match status" value="1"/>
</dbReference>
<reference evidence="1 2" key="1">
    <citation type="submission" date="2024-01" db="EMBL/GenBank/DDBJ databases">
        <title>Hyphobacterium bacterium isolated from marine sediment.</title>
        <authorList>
            <person name="Zhao S."/>
        </authorList>
    </citation>
    <scope>NUCLEOTIDE SEQUENCE [LARGE SCALE GENOMIC DNA]</scope>
    <source>
        <strain evidence="2">HN65</strain>
    </source>
</reference>
<dbReference type="RefSeq" id="WP_330198966.1">
    <property type="nucleotide sequence ID" value="NZ_JAZDRP010000004.1"/>
</dbReference>
<dbReference type="EMBL" id="JAZDRP010000004">
    <property type="protein sequence ID" value="MEE2526303.1"/>
    <property type="molecule type" value="Genomic_DNA"/>
</dbReference>
<dbReference type="Proteomes" id="UP001354971">
    <property type="component" value="Unassembled WGS sequence"/>
</dbReference>
<dbReference type="GO" id="GO:0004601">
    <property type="term" value="F:peroxidase activity"/>
    <property type="evidence" value="ECO:0007669"/>
    <property type="project" value="UniProtKB-KW"/>
</dbReference>
<dbReference type="PANTHER" id="PTHR34599">
    <property type="entry name" value="PEROXIDASE-RELATED"/>
    <property type="match status" value="1"/>
</dbReference>
<dbReference type="InterPro" id="IPR052559">
    <property type="entry name" value="V-haloperoxidase"/>
</dbReference>
<proteinExistence type="predicted"/>
<keyword evidence="1" id="KW-0560">Oxidoreductase</keyword>
<protein>
    <submittedName>
        <fullName evidence="1">Vanadium-dependent haloperoxidase</fullName>
        <ecNumber evidence="1">1.11.1.-</ecNumber>
    </submittedName>
</protein>
<evidence type="ECO:0000313" key="1">
    <source>
        <dbReference type="EMBL" id="MEE2526303.1"/>
    </source>
</evidence>
<comment type="caution">
    <text evidence="1">The sequence shown here is derived from an EMBL/GenBank/DDBJ whole genome shotgun (WGS) entry which is preliminary data.</text>
</comment>
<dbReference type="Gene3D" id="1.10.606.20">
    <property type="match status" value="1"/>
</dbReference>
<accession>A0ABU7LQW9</accession>
<dbReference type="EC" id="1.11.1.-" evidence="1"/>
<evidence type="ECO:0000313" key="2">
    <source>
        <dbReference type="Proteomes" id="UP001354971"/>
    </source>
</evidence>
<dbReference type="InterPro" id="IPR036938">
    <property type="entry name" value="PAP2/HPO_sf"/>
</dbReference>
<name>A0ABU7LQW9_9PROT</name>